<proteinExistence type="predicted"/>
<name>A0A6A6X7X0_9PLEO</name>
<evidence type="ECO:0000313" key="3">
    <source>
        <dbReference type="Proteomes" id="UP000799757"/>
    </source>
</evidence>
<reference evidence="2" key="1">
    <citation type="journal article" date="2020" name="Stud. Mycol.">
        <title>101 Dothideomycetes genomes: a test case for predicting lifestyles and emergence of pathogens.</title>
        <authorList>
            <person name="Haridas S."/>
            <person name="Albert R."/>
            <person name="Binder M."/>
            <person name="Bloem J."/>
            <person name="Labutti K."/>
            <person name="Salamov A."/>
            <person name="Andreopoulos B."/>
            <person name="Baker S."/>
            <person name="Barry K."/>
            <person name="Bills G."/>
            <person name="Bluhm B."/>
            <person name="Cannon C."/>
            <person name="Castanera R."/>
            <person name="Culley D."/>
            <person name="Daum C."/>
            <person name="Ezra D."/>
            <person name="Gonzalez J."/>
            <person name="Henrissat B."/>
            <person name="Kuo A."/>
            <person name="Liang C."/>
            <person name="Lipzen A."/>
            <person name="Lutzoni F."/>
            <person name="Magnuson J."/>
            <person name="Mondo S."/>
            <person name="Nolan M."/>
            <person name="Ohm R."/>
            <person name="Pangilinan J."/>
            <person name="Park H.-J."/>
            <person name="Ramirez L."/>
            <person name="Alfaro M."/>
            <person name="Sun H."/>
            <person name="Tritt A."/>
            <person name="Yoshinaga Y."/>
            <person name="Zwiers L.-H."/>
            <person name="Turgeon B."/>
            <person name="Goodwin S."/>
            <person name="Spatafora J."/>
            <person name="Crous P."/>
            <person name="Grigoriev I."/>
        </authorList>
    </citation>
    <scope>NUCLEOTIDE SEQUENCE</scope>
    <source>
        <strain evidence="2">CBS 109.77</strain>
    </source>
</reference>
<evidence type="ECO:0008006" key="4">
    <source>
        <dbReference type="Google" id="ProtNLM"/>
    </source>
</evidence>
<gene>
    <name evidence="2" type="ORF">K505DRAFT_326128</name>
</gene>
<dbReference type="Proteomes" id="UP000799757">
    <property type="component" value="Unassembled WGS sequence"/>
</dbReference>
<dbReference type="AlphaFoldDB" id="A0A6A6X7X0"/>
<organism evidence="2 3">
    <name type="scientific">Melanomma pulvis-pyrius CBS 109.77</name>
    <dbReference type="NCBI Taxonomy" id="1314802"/>
    <lineage>
        <taxon>Eukaryota</taxon>
        <taxon>Fungi</taxon>
        <taxon>Dikarya</taxon>
        <taxon>Ascomycota</taxon>
        <taxon>Pezizomycotina</taxon>
        <taxon>Dothideomycetes</taxon>
        <taxon>Pleosporomycetidae</taxon>
        <taxon>Pleosporales</taxon>
        <taxon>Melanommataceae</taxon>
        <taxon>Melanomma</taxon>
    </lineage>
</organism>
<dbReference type="PANTHER" id="PTHR35179:SF2">
    <property type="entry name" value="START DOMAIN-CONTAINING PROTEIN"/>
    <property type="match status" value="1"/>
</dbReference>
<feature type="region of interest" description="Disordered" evidence="1">
    <location>
        <begin position="66"/>
        <end position="86"/>
    </location>
</feature>
<keyword evidence="3" id="KW-1185">Reference proteome</keyword>
<evidence type="ECO:0000313" key="2">
    <source>
        <dbReference type="EMBL" id="KAF2792459.1"/>
    </source>
</evidence>
<protein>
    <recommendedName>
        <fullName evidence="4">Geranylgeranyl pyrophosphate synthetase</fullName>
    </recommendedName>
</protein>
<dbReference type="EMBL" id="MU001968">
    <property type="protein sequence ID" value="KAF2792459.1"/>
    <property type="molecule type" value="Genomic_DNA"/>
</dbReference>
<dbReference type="PANTHER" id="PTHR35179">
    <property type="entry name" value="PROTEIN CBG02620"/>
    <property type="match status" value="1"/>
</dbReference>
<accession>A0A6A6X7X0</accession>
<evidence type="ECO:0000256" key="1">
    <source>
        <dbReference type="SAM" id="MobiDB-lite"/>
    </source>
</evidence>
<feature type="compositionally biased region" description="Polar residues" evidence="1">
    <location>
        <begin position="71"/>
        <end position="86"/>
    </location>
</feature>
<sequence length="446" mass="51109">MFAFRKRLAFSTTRSARKSNHWSDQNIDRRVRSQRQILGSKQPCARRASSTYSLIRSIWRSWFAGGPQSPSPTDTGRLNPFKSSQPSRRVEIDSLRRYLGHPHTTVCKSELEPSSILFKIDPEHEVLSTWSFNSDGVLKIPGAPPKWSPRTLPVYLKATGQLPRATAYQPILSRIAQETHLADISTTPSILANLFKFCASRRPGQNAFVFSIQQNTLVMFGMRFKRQALSPGSPTELVNNSDLGNFGMAFERAFTRPEPGMSPDSRHIQFIRYTFGKLSILARCEVDAWRLPKGINESVESKHDWDKKVRLELKCIRRKEFRARIMSTMPQAWFSRTKQMEVGLHSGNGTITEVRRIRVRELREKWARTNQTELQKLHSLLCRLRVEASSSETGVCVGVFNQSAEDNTLEVFSMAKKHTRLYEDFGFLHRLEGEPTGDHESNLRLR</sequence>